<organism evidence="2">
    <name type="scientific">Tanacetum cinerariifolium</name>
    <name type="common">Dalmatian daisy</name>
    <name type="synonym">Chrysanthemum cinerariifolium</name>
    <dbReference type="NCBI Taxonomy" id="118510"/>
    <lineage>
        <taxon>Eukaryota</taxon>
        <taxon>Viridiplantae</taxon>
        <taxon>Streptophyta</taxon>
        <taxon>Embryophyta</taxon>
        <taxon>Tracheophyta</taxon>
        <taxon>Spermatophyta</taxon>
        <taxon>Magnoliopsida</taxon>
        <taxon>eudicotyledons</taxon>
        <taxon>Gunneridae</taxon>
        <taxon>Pentapetalae</taxon>
        <taxon>asterids</taxon>
        <taxon>campanulids</taxon>
        <taxon>Asterales</taxon>
        <taxon>Asteraceae</taxon>
        <taxon>Asteroideae</taxon>
        <taxon>Anthemideae</taxon>
        <taxon>Anthemidinae</taxon>
        <taxon>Tanacetum</taxon>
    </lineage>
</organism>
<protein>
    <recommendedName>
        <fullName evidence="3">Xylulose kinase-1</fullName>
    </recommendedName>
</protein>
<feature type="compositionally biased region" description="Basic residues" evidence="1">
    <location>
        <begin position="334"/>
        <end position="344"/>
    </location>
</feature>
<sequence length="380" mass="42163">MVALKYKDEHNKVGYLLKLTGSDDYHHIIDFLRTSDIRYALTHNPIIFDSLVKQFWFTATLRAPKLGEGVEVAAQAVPQPMPAPDQPLAHLSPPSTQQTSDPIAPVFEHGKLVKKVKALEVKLKIEKRKMVVSDSDQEADGHQDVDLDALRALANAALIVDSDIPSDVLLGTFYVLPAQITDVSSSAAPAGVSSKGKSPMVEEDIPIKARTFKHMEEDRLEVQRKRQQDVLDSAMYYNEADWLNIRAQSSAIYNTGWTMAYVKSFTDDQLKQEFEKICKVQSNSQIQAFSRTLKQPGPVLEEPSSKRQQSTEAPIPPVPEVPLSSAVSSPLSSRIRRKSLGQKHILKPKSTLPKLDLAANAQTFIKVVVNEDSDDEATLD</sequence>
<gene>
    <name evidence="2" type="ORF">Tci_001307</name>
</gene>
<name>A0A699GHK6_TANCI</name>
<feature type="compositionally biased region" description="Low complexity" evidence="1">
    <location>
        <begin position="321"/>
        <end position="333"/>
    </location>
</feature>
<proteinExistence type="predicted"/>
<evidence type="ECO:0008006" key="3">
    <source>
        <dbReference type="Google" id="ProtNLM"/>
    </source>
</evidence>
<dbReference type="AlphaFoldDB" id="A0A699GHK6"/>
<reference evidence="2" key="1">
    <citation type="journal article" date="2019" name="Sci. Rep.">
        <title>Draft genome of Tanacetum cinerariifolium, the natural source of mosquito coil.</title>
        <authorList>
            <person name="Yamashiro T."/>
            <person name="Shiraishi A."/>
            <person name="Satake H."/>
            <person name="Nakayama K."/>
        </authorList>
    </citation>
    <scope>NUCLEOTIDE SEQUENCE</scope>
</reference>
<feature type="region of interest" description="Disordered" evidence="1">
    <location>
        <begin position="292"/>
        <end position="344"/>
    </location>
</feature>
<dbReference type="EMBL" id="BKCJ010000059">
    <property type="protein sequence ID" value="GEU29329.1"/>
    <property type="molecule type" value="Genomic_DNA"/>
</dbReference>
<accession>A0A699GHK6</accession>
<evidence type="ECO:0000313" key="2">
    <source>
        <dbReference type="EMBL" id="GEU29329.1"/>
    </source>
</evidence>
<comment type="caution">
    <text evidence="2">The sequence shown here is derived from an EMBL/GenBank/DDBJ whole genome shotgun (WGS) entry which is preliminary data.</text>
</comment>
<feature type="region of interest" description="Disordered" evidence="1">
    <location>
        <begin position="79"/>
        <end position="100"/>
    </location>
</feature>
<evidence type="ECO:0000256" key="1">
    <source>
        <dbReference type="SAM" id="MobiDB-lite"/>
    </source>
</evidence>